<dbReference type="Proteomes" id="UP000179536">
    <property type="component" value="Unassembled WGS sequence"/>
</dbReference>
<gene>
    <name evidence="4" type="ORF">BBK91_014600</name>
    <name evidence="3" type="ORF">BBL17_019495</name>
    <name evidence="2" type="ORF">IEI95_020865</name>
</gene>
<organism evidence="2 7">
    <name type="scientific">Agrobacterium vitis</name>
    <name type="common">Rhizobium vitis</name>
    <dbReference type="NCBI Taxonomy" id="373"/>
    <lineage>
        <taxon>Bacteria</taxon>
        <taxon>Pseudomonadati</taxon>
        <taxon>Pseudomonadota</taxon>
        <taxon>Alphaproteobacteria</taxon>
        <taxon>Hyphomicrobiales</taxon>
        <taxon>Rhizobiaceae</taxon>
        <taxon>Rhizobium/Agrobacterium group</taxon>
        <taxon>Agrobacterium</taxon>
    </lineage>
</organism>
<keyword evidence="1" id="KW-0472">Membrane</keyword>
<feature type="transmembrane region" description="Helical" evidence="1">
    <location>
        <begin position="6"/>
        <end position="27"/>
    </location>
</feature>
<dbReference type="RefSeq" id="WP_041696379.1">
    <property type="nucleotide sequence ID" value="NZ_AP023272.1"/>
</dbReference>
<evidence type="ECO:0000313" key="6">
    <source>
        <dbReference type="Proteomes" id="UP000179536"/>
    </source>
</evidence>
<keyword evidence="1" id="KW-0812">Transmembrane</keyword>
<evidence type="ECO:0000313" key="4">
    <source>
        <dbReference type="EMBL" id="MUP11098.1"/>
    </source>
</evidence>
<evidence type="ECO:0000313" key="5">
    <source>
        <dbReference type="Proteomes" id="UP000179454"/>
    </source>
</evidence>
<evidence type="ECO:0000313" key="7">
    <source>
        <dbReference type="Proteomes" id="UP000655037"/>
    </source>
</evidence>
<dbReference type="EMBL" id="MBFE02000015">
    <property type="protein sequence ID" value="MUO43963.1"/>
    <property type="molecule type" value="Genomic_DNA"/>
</dbReference>
<accession>A0AAE5AQS7</accession>
<dbReference type="EMBL" id="MBFA02000008">
    <property type="protein sequence ID" value="MUP11098.1"/>
    <property type="molecule type" value="Genomic_DNA"/>
</dbReference>
<reference evidence="5 6" key="1">
    <citation type="submission" date="2019-11" db="EMBL/GenBank/DDBJ databases">
        <title>Whole-genome sequencing of Allorhizobium vitis.</title>
        <authorList>
            <person name="Gan H.M."/>
            <person name="Savka M.A."/>
        </authorList>
    </citation>
    <scope>NUCLEOTIDE SEQUENCE [LARGE SCALE GENOMIC DNA]</scope>
    <source>
        <strain evidence="4 6">RF2/1</strain>
        <strain evidence="3 5">T1/7</strain>
    </source>
</reference>
<protein>
    <submittedName>
        <fullName evidence="2">Uncharacterized protein</fullName>
    </submittedName>
</protein>
<sequence length="64" mass="6959">MRDITLRLTAVTVIMAVFAALFSILVINSTRIPQNLRTGLTGERLYSLQNGSAPTIQSIAARRG</sequence>
<dbReference type="Proteomes" id="UP000655037">
    <property type="component" value="Unassembled WGS sequence"/>
</dbReference>
<dbReference type="Proteomes" id="UP000179454">
    <property type="component" value="Unassembled WGS sequence"/>
</dbReference>
<comment type="caution">
    <text evidence="2">The sequence shown here is derived from an EMBL/GenBank/DDBJ whole genome shotgun (WGS) entry which is preliminary data.</text>
</comment>
<evidence type="ECO:0000313" key="2">
    <source>
        <dbReference type="EMBL" id="MBF2716666.1"/>
    </source>
</evidence>
<evidence type="ECO:0000313" key="3">
    <source>
        <dbReference type="EMBL" id="MUO43963.1"/>
    </source>
</evidence>
<dbReference type="EMBL" id="JACXXJ020000005">
    <property type="protein sequence ID" value="MBF2716666.1"/>
    <property type="molecule type" value="Genomic_DNA"/>
</dbReference>
<evidence type="ECO:0000256" key="1">
    <source>
        <dbReference type="SAM" id="Phobius"/>
    </source>
</evidence>
<keyword evidence="1" id="KW-1133">Transmembrane helix</keyword>
<proteinExistence type="predicted"/>
<reference evidence="2" key="2">
    <citation type="submission" date="2020-11" db="EMBL/GenBank/DDBJ databases">
        <title>Agrobacterium vitis strain K377 genome.</title>
        <authorList>
            <person name="Xi H."/>
        </authorList>
    </citation>
    <scope>NUCLEOTIDE SEQUENCE</scope>
    <source>
        <strain evidence="2">K377</strain>
    </source>
</reference>
<name>A0AAE5AQS7_AGRVI</name>
<keyword evidence="5" id="KW-1185">Reference proteome</keyword>
<dbReference type="AlphaFoldDB" id="A0AAE5AQS7"/>